<accession>A0ABT5T8V3</accession>
<dbReference type="InterPro" id="IPR016039">
    <property type="entry name" value="Thiolase-like"/>
</dbReference>
<evidence type="ECO:0000256" key="4">
    <source>
        <dbReference type="PROSITE-ProRule" id="PRU01363"/>
    </source>
</evidence>
<dbReference type="InterPro" id="IPR001031">
    <property type="entry name" value="Thioesterase"/>
</dbReference>
<dbReference type="SMART" id="SM00825">
    <property type="entry name" value="PKS_KS"/>
    <property type="match status" value="1"/>
</dbReference>
<comment type="caution">
    <text evidence="4">Lacks conserved residue(s) required for the propagation of feature annotation.</text>
</comment>
<dbReference type="Pfam" id="PF14765">
    <property type="entry name" value="PS-DH"/>
    <property type="match status" value="1"/>
</dbReference>
<dbReference type="InterPro" id="IPR050091">
    <property type="entry name" value="PKS_NRPS_Biosynth_Enz"/>
</dbReference>
<dbReference type="CDD" id="cd00833">
    <property type="entry name" value="PKS"/>
    <property type="match status" value="1"/>
</dbReference>
<dbReference type="PROSITE" id="PS00606">
    <property type="entry name" value="KS3_1"/>
    <property type="match status" value="1"/>
</dbReference>
<gene>
    <name evidence="8" type="ORF">PUT78_10540</name>
</gene>
<dbReference type="Gene3D" id="1.10.1200.10">
    <property type="entry name" value="ACP-like"/>
    <property type="match status" value="1"/>
</dbReference>
<evidence type="ECO:0000256" key="2">
    <source>
        <dbReference type="ARBA" id="ARBA00022553"/>
    </source>
</evidence>
<dbReference type="InterPro" id="IPR029058">
    <property type="entry name" value="AB_hydrolase_fold"/>
</dbReference>
<dbReference type="InterPro" id="IPR009081">
    <property type="entry name" value="PP-bd_ACP"/>
</dbReference>
<dbReference type="Pfam" id="PF00975">
    <property type="entry name" value="Thioesterase"/>
    <property type="match status" value="1"/>
</dbReference>
<feature type="region of interest" description="N-terminal hotdog fold" evidence="4">
    <location>
        <begin position="1368"/>
        <end position="1496"/>
    </location>
</feature>
<dbReference type="SUPFAM" id="SSF51735">
    <property type="entry name" value="NAD(P)-binding Rossmann-fold domains"/>
    <property type="match status" value="2"/>
</dbReference>
<dbReference type="PROSITE" id="PS52019">
    <property type="entry name" value="PKS_MFAS_DH"/>
    <property type="match status" value="1"/>
</dbReference>
<dbReference type="InterPro" id="IPR001227">
    <property type="entry name" value="Ac_transferase_dom_sf"/>
</dbReference>
<feature type="domain" description="Carrier" evidence="5">
    <location>
        <begin position="1746"/>
        <end position="1821"/>
    </location>
</feature>
<dbReference type="Gene3D" id="3.30.70.250">
    <property type="entry name" value="Malonyl-CoA ACP transacylase, ACP-binding"/>
    <property type="match status" value="1"/>
</dbReference>
<protein>
    <submittedName>
        <fullName evidence="8">Beta-ketoacyl synthase N-terminal-like domain-containing protein</fullName>
    </submittedName>
</protein>
<dbReference type="InterPro" id="IPR016036">
    <property type="entry name" value="Malonyl_transacylase_ACP-bd"/>
</dbReference>
<dbReference type="Pfam" id="PF08659">
    <property type="entry name" value="KR"/>
    <property type="match status" value="1"/>
</dbReference>
<dbReference type="EMBL" id="JAQZSM010000008">
    <property type="protein sequence ID" value="MDD7971542.1"/>
    <property type="molecule type" value="Genomic_DNA"/>
</dbReference>
<dbReference type="SMART" id="SM00822">
    <property type="entry name" value="PKS_KR"/>
    <property type="match status" value="1"/>
</dbReference>
<evidence type="ECO:0000313" key="8">
    <source>
        <dbReference type="EMBL" id="MDD7971542.1"/>
    </source>
</evidence>
<dbReference type="Pfam" id="PF00698">
    <property type="entry name" value="Acyl_transf_1"/>
    <property type="match status" value="1"/>
</dbReference>
<dbReference type="InterPro" id="IPR049900">
    <property type="entry name" value="PKS_mFAS_DH"/>
</dbReference>
<dbReference type="InterPro" id="IPR049551">
    <property type="entry name" value="PKS_DH_C"/>
</dbReference>
<dbReference type="Gene3D" id="3.30.70.3290">
    <property type="match status" value="1"/>
</dbReference>
<dbReference type="Pfam" id="PF22621">
    <property type="entry name" value="CurL-like_PKS_C"/>
    <property type="match status" value="1"/>
</dbReference>
<keyword evidence="2" id="KW-0597">Phosphoprotein</keyword>
<dbReference type="SMART" id="SM00823">
    <property type="entry name" value="PKS_PP"/>
    <property type="match status" value="1"/>
</dbReference>
<dbReference type="Pfam" id="PF00109">
    <property type="entry name" value="ketoacyl-synt"/>
    <property type="match status" value="1"/>
</dbReference>
<dbReference type="InterPro" id="IPR020806">
    <property type="entry name" value="PKS_PP-bd"/>
</dbReference>
<dbReference type="InterPro" id="IPR042104">
    <property type="entry name" value="PKS_dehydratase_sf"/>
</dbReference>
<dbReference type="Gene3D" id="3.10.129.110">
    <property type="entry name" value="Polyketide synthase dehydratase"/>
    <property type="match status" value="1"/>
</dbReference>
<dbReference type="InterPro" id="IPR057326">
    <property type="entry name" value="KR_dom"/>
</dbReference>
<dbReference type="SUPFAM" id="SSF53901">
    <property type="entry name" value="Thiolase-like"/>
    <property type="match status" value="1"/>
</dbReference>
<feature type="region of interest" description="C-terminal hotdog fold" evidence="4">
    <location>
        <begin position="1509"/>
        <end position="1654"/>
    </location>
</feature>
<dbReference type="Pfam" id="PF02801">
    <property type="entry name" value="Ketoacyl-synt_C"/>
    <property type="match status" value="1"/>
</dbReference>
<dbReference type="InterPro" id="IPR036291">
    <property type="entry name" value="NAD(P)-bd_dom_sf"/>
</dbReference>
<dbReference type="PROSITE" id="PS52004">
    <property type="entry name" value="KS3_2"/>
    <property type="match status" value="1"/>
</dbReference>
<evidence type="ECO:0000259" key="7">
    <source>
        <dbReference type="PROSITE" id="PS52019"/>
    </source>
</evidence>
<proteinExistence type="predicted"/>
<dbReference type="Gene3D" id="3.40.50.1820">
    <property type="entry name" value="alpha/beta hydrolase"/>
    <property type="match status" value="1"/>
</dbReference>
<dbReference type="InterPro" id="IPR016035">
    <property type="entry name" value="Acyl_Trfase/lysoPLipase"/>
</dbReference>
<evidence type="ECO:0000313" key="9">
    <source>
        <dbReference type="Proteomes" id="UP001431784"/>
    </source>
</evidence>
<keyword evidence="1" id="KW-0596">Phosphopantetheine</keyword>
<dbReference type="InterPro" id="IPR020807">
    <property type="entry name" value="PKS_DH"/>
</dbReference>
<dbReference type="SMART" id="SM00826">
    <property type="entry name" value="PKS_DH"/>
    <property type="match status" value="1"/>
</dbReference>
<dbReference type="InterPro" id="IPR020841">
    <property type="entry name" value="PKS_Beta-ketoAc_synthase_dom"/>
</dbReference>
<dbReference type="PANTHER" id="PTHR43775:SF37">
    <property type="entry name" value="SI:DKEY-61P9.11"/>
    <property type="match status" value="1"/>
</dbReference>
<organism evidence="8 9">
    <name type="scientific">Roseinatronobacter alkalisoli</name>
    <dbReference type="NCBI Taxonomy" id="3028235"/>
    <lineage>
        <taxon>Bacteria</taxon>
        <taxon>Pseudomonadati</taxon>
        <taxon>Pseudomonadota</taxon>
        <taxon>Alphaproteobacteria</taxon>
        <taxon>Rhodobacterales</taxon>
        <taxon>Paracoccaceae</taxon>
        <taxon>Roseinatronobacter</taxon>
    </lineage>
</organism>
<dbReference type="SUPFAM" id="SSF55048">
    <property type="entry name" value="Probable ACP-binding domain of malonyl-CoA ACP transacylase"/>
    <property type="match status" value="1"/>
</dbReference>
<dbReference type="InterPro" id="IPR014030">
    <property type="entry name" value="Ketoacyl_synth_N"/>
</dbReference>
<dbReference type="Gene3D" id="3.40.50.720">
    <property type="entry name" value="NAD(P)-binding Rossmann-like Domain"/>
    <property type="match status" value="1"/>
</dbReference>
<evidence type="ECO:0000256" key="1">
    <source>
        <dbReference type="ARBA" id="ARBA00022450"/>
    </source>
</evidence>
<evidence type="ECO:0000256" key="3">
    <source>
        <dbReference type="ARBA" id="ARBA00022679"/>
    </source>
</evidence>
<dbReference type="InterPro" id="IPR020802">
    <property type="entry name" value="TesA-like"/>
</dbReference>
<dbReference type="SMART" id="SM00824">
    <property type="entry name" value="PKS_TE"/>
    <property type="match status" value="1"/>
</dbReference>
<dbReference type="InterPro" id="IPR049490">
    <property type="entry name" value="C883_1060-like_KR_N"/>
</dbReference>
<dbReference type="RefSeq" id="WP_274352224.1">
    <property type="nucleotide sequence ID" value="NZ_JAQZSM010000008.1"/>
</dbReference>
<dbReference type="Gene3D" id="3.40.47.10">
    <property type="match status" value="1"/>
</dbReference>
<dbReference type="PROSITE" id="PS50075">
    <property type="entry name" value="CARRIER"/>
    <property type="match status" value="1"/>
</dbReference>
<dbReference type="InterPro" id="IPR018201">
    <property type="entry name" value="Ketoacyl_synth_AS"/>
</dbReference>
<dbReference type="SUPFAM" id="SSF47336">
    <property type="entry name" value="ACP-like"/>
    <property type="match status" value="1"/>
</dbReference>
<evidence type="ECO:0000259" key="6">
    <source>
        <dbReference type="PROSITE" id="PS52004"/>
    </source>
</evidence>
<dbReference type="Pfam" id="PF21394">
    <property type="entry name" value="Beta-ketacyl_N"/>
    <property type="match status" value="1"/>
</dbReference>
<dbReference type="Pfam" id="PF21089">
    <property type="entry name" value="PKS_DH_N"/>
    <property type="match status" value="1"/>
</dbReference>
<comment type="caution">
    <text evidence="8">The sequence shown here is derived from an EMBL/GenBank/DDBJ whole genome shotgun (WGS) entry which is preliminary data.</text>
</comment>
<dbReference type="SUPFAM" id="SSF53474">
    <property type="entry name" value="alpha/beta-Hydrolases"/>
    <property type="match status" value="1"/>
</dbReference>
<dbReference type="InterPro" id="IPR036736">
    <property type="entry name" value="ACP-like_sf"/>
</dbReference>
<dbReference type="Gene3D" id="3.40.366.10">
    <property type="entry name" value="Malonyl-Coenzyme A Acyl Carrier Protein, domain 2"/>
    <property type="match status" value="1"/>
</dbReference>
<dbReference type="PANTHER" id="PTHR43775">
    <property type="entry name" value="FATTY ACID SYNTHASE"/>
    <property type="match status" value="1"/>
</dbReference>
<feature type="domain" description="PKS/mFAS DH" evidence="7">
    <location>
        <begin position="1368"/>
        <end position="1654"/>
    </location>
</feature>
<keyword evidence="9" id="KW-1185">Reference proteome</keyword>
<sequence length="2115" mass="228708">MSDLPDQFSENDIAIIGMAAHLPGARSVVEFWDNLRAGRSAIRRLSEAELLAAGEHGAMLRKPNYVPHAATLDNFAEFDPDFFGFSPKEAAILDPQHRQFLEVAWEAFEDAGHPPAAFGGPVGVFSGCGMGSYFFFNLCSNPHLVDDVGMFLLRHTGNDKDFLATRVSHIFDLRGPSVNVQTACSTSLVAVHYAVQSLLTGECDMALAGGVTIELPHGRGYLFKENEILSPDGECHAFDHRAQGTVFGSGAGAVVLRRLSDALADGDRIIAVIKGSAVNNDGAAKAGYLAPSVEGQAAAVAEAHHVAGVSADSVSYIECHGTGTYLGDPIEIAALTQAFAATTDKTGFCRIGSVKTNIGHLDTAAGVASLIKVASALQHRELPPSLGYEAPNPAIDFDATPFVVNDRLTPWQGDGPLRAGVNSLGVGGTNAHVILQEAPPRPPSGASDWPFQLLTLSARSKPALDDAARNLATHLRAHPGQPLADVAFTLREGRTAFAQRRIVVAETHEDAATLLDAENPGRVFTHTALDNPDMVFMFPGGGAQYAGMARDLYETEPVFAEWMDRGLAHLQPKLGYDLRALWLPAPQDLAQANEALMRPSVQLPLIMITEYALAQLFIDWGVTPSVLVGHSMGENTAAALAGVLRFEDCIDLVHLRGQLFDTVPSGGMLSVPLSLDALRPYLGPDHDIASLNAPELTVVSGPQAALDHLTAALRADDITAQRIAIDIAAHSRMLDPILDQFRTFLQAVPLNAPQLPIISNRTGQPLTPQQACDPEYWVQHLRNTVLFGDCITTLAAKPNRIYLEMGPGKALSSLTRMNGAVPGQQVLSVLRHPDEDIADDLYHIGTLGRIWALGGQFDWAQIWGDARRQRVRLPAYPFQRAHYFIEPGSNSAPETPALERIDDVTQWGFATGWKPAYADCDIDVTRDLSGMSDTWLVFADDAGIAAPVIAQLRDSGQRVIDVHAGDTFARKSADSFTLAPEQGADGYVQLLQDLIADGVTPSRIAHFWLADPQETYRPGSSFVHRNLEQGFYALLYLAQAVQSENLTLPVHLTVVTTGAQALDGERLAYPEKAMIAGPARVAPREMPGLTCATLDIDTSRPADPALTLALLEELCATPANSTALLRGQRRCVQVIRPAPLADELPDLPEGAHWIITGGFGGIGLTLAETLITQSAADITLISRTPLPDRADWDNWLATHSPADRTSRRILAIRRLETLGGRVHVTCADVCNIDEMRRALDEAKATFGAAYGLIHAAGHIADAPLLGKSAADVEDVLAPKLHGLQVLDELLPDGTLDVMVLFSSTSTLTTPVGQVDYVAANEYLNAFARARTAGKTRVLSLNWGVWAETGMAADAMAERLGQSPAVPAMPCAQPLYDEMDFDAAGNRRLTLQLDTGHWVVDQHRTGDGTAILPGTAYLDLAAQALRAHGETGAFELRDMWFLRAVSVADGGPRKLRATLTRSREGYDFTLRSDVMQGGTTGYVLNAQARVVLGNLTAPAAIDPTAISARCPDVTEGNGLPSPQEAHLKFGPRWRVITRTAYGTGEGLAHLALPPEFLDDLRAGHVLHPALMDLATGWAMQLIPGYDAHALWVPVSYDSVSVFADLPAQIVSHARLRDDNDAGFACFDLTLATPDGQVIAEIRRFTIKEVTGTNFSDAPPPRASEIMRDSTANTALSPAEERLRDMLGLGITPAEGARAFLRALMSDRAAIVVSSIDPRVLVAQAESDAMVRPQTKFDRPDLGTELIAPRNDIERTLTGFWQDLLGVDQVGVEDNFFDLGGHSLIAVRLFAQVKKAYHVDFPISVLFQAPTIASCAAMIAEQTGLDPDADTAQADTDQPARPRFTHLVPMHDRDSGTQTPFFLVAGMFGNVLNLRHLALLMGRDRPFYGLQARGLLGGDAPHDRIEDAARDYIAEMRQVQPHGPYMLGGFSGGGIVAYEIARQLESAGEKVDMVVLLDTPLPLRPGLSRTDKALMKLAELRRKGPGYVVEWWRGRQDWKRHLAAGPAADSDDAFHNTAIEAAFRHAVGAYQVQPWDGNLVLFRPPLDRHWKVSGGNWVSSQREYVFADNDWTRYAPNLRVIEVPGDHDSMVLEPNVRVLASRLRALMPETHMKQAAE</sequence>
<feature type="domain" description="Ketosynthase family 3 (KS3)" evidence="6">
    <location>
        <begin position="10"/>
        <end position="437"/>
    </location>
</feature>
<dbReference type="Proteomes" id="UP001431784">
    <property type="component" value="Unassembled WGS sequence"/>
</dbReference>
<dbReference type="Pfam" id="PF00550">
    <property type="entry name" value="PP-binding"/>
    <property type="match status" value="1"/>
</dbReference>
<dbReference type="InterPro" id="IPR014031">
    <property type="entry name" value="Ketoacyl_synth_C"/>
</dbReference>
<dbReference type="InterPro" id="IPR014043">
    <property type="entry name" value="Acyl_transferase_dom"/>
</dbReference>
<dbReference type="InterPro" id="IPR013968">
    <property type="entry name" value="PKS_KR"/>
</dbReference>
<dbReference type="SUPFAM" id="SSF52151">
    <property type="entry name" value="FabD/lysophospholipase-like"/>
    <property type="match status" value="1"/>
</dbReference>
<keyword evidence="3" id="KW-0808">Transferase</keyword>
<evidence type="ECO:0000259" key="5">
    <source>
        <dbReference type="PROSITE" id="PS50075"/>
    </source>
</evidence>
<reference evidence="8" key="1">
    <citation type="submission" date="2023-02" db="EMBL/GenBank/DDBJ databases">
        <title>Description of Roseinatronobacter alkalisoli sp. nov., an alkaliphilic bacerium isolated from soda soil.</title>
        <authorList>
            <person name="Wei W."/>
        </authorList>
    </citation>
    <scope>NUCLEOTIDE SEQUENCE</scope>
    <source>
        <strain evidence="8">HJB301</strain>
    </source>
</reference>
<dbReference type="InterPro" id="IPR049552">
    <property type="entry name" value="PKS_DH_N"/>
</dbReference>
<dbReference type="SMART" id="SM00827">
    <property type="entry name" value="PKS_AT"/>
    <property type="match status" value="1"/>
</dbReference>
<dbReference type="CDD" id="cd08953">
    <property type="entry name" value="KR_2_SDR_x"/>
    <property type="match status" value="1"/>
</dbReference>
<name>A0ABT5T8V3_9RHOB</name>